<evidence type="ECO:0000313" key="1">
    <source>
        <dbReference type="EMBL" id="EYB86205.1"/>
    </source>
</evidence>
<sequence>MGKSAYCLLSANVEESITQCSKILKFGGVLLGEGVPERGQGYRVWQRGPCLLLLLRTSRQIHMRVIFVDQKMHLDSPMSLLSVYADHRLELTIVQIDVTHSVACQQIWKSTPCS</sequence>
<organism evidence="1 2">
    <name type="scientific">Ancylostoma ceylanicum</name>
    <dbReference type="NCBI Taxonomy" id="53326"/>
    <lineage>
        <taxon>Eukaryota</taxon>
        <taxon>Metazoa</taxon>
        <taxon>Ecdysozoa</taxon>
        <taxon>Nematoda</taxon>
        <taxon>Chromadorea</taxon>
        <taxon>Rhabditida</taxon>
        <taxon>Rhabditina</taxon>
        <taxon>Rhabditomorpha</taxon>
        <taxon>Strongyloidea</taxon>
        <taxon>Ancylostomatidae</taxon>
        <taxon>Ancylostomatinae</taxon>
        <taxon>Ancylostoma</taxon>
    </lineage>
</organism>
<comment type="caution">
    <text evidence="1">The sequence shown here is derived from an EMBL/GenBank/DDBJ whole genome shotgun (WGS) entry which is preliminary data.</text>
</comment>
<dbReference type="AlphaFoldDB" id="A0A016S6B0"/>
<dbReference type="Proteomes" id="UP000024635">
    <property type="component" value="Unassembled WGS sequence"/>
</dbReference>
<gene>
    <name evidence="1" type="primary">Acey_s0283.g1313</name>
    <name evidence="1" type="ORF">Y032_0283g1313</name>
</gene>
<keyword evidence="2" id="KW-1185">Reference proteome</keyword>
<evidence type="ECO:0000313" key="2">
    <source>
        <dbReference type="Proteomes" id="UP000024635"/>
    </source>
</evidence>
<dbReference type="EMBL" id="JARK01001619">
    <property type="protein sequence ID" value="EYB86205.1"/>
    <property type="molecule type" value="Genomic_DNA"/>
</dbReference>
<protein>
    <submittedName>
        <fullName evidence="1">Uncharacterized protein</fullName>
    </submittedName>
</protein>
<reference evidence="2" key="1">
    <citation type="journal article" date="2015" name="Nat. Genet.">
        <title>The genome and transcriptome of the zoonotic hookworm Ancylostoma ceylanicum identify infection-specific gene families.</title>
        <authorList>
            <person name="Schwarz E.M."/>
            <person name="Hu Y."/>
            <person name="Antoshechkin I."/>
            <person name="Miller M.M."/>
            <person name="Sternberg P.W."/>
            <person name="Aroian R.V."/>
        </authorList>
    </citation>
    <scope>NUCLEOTIDE SEQUENCE</scope>
    <source>
        <strain evidence="2">HY135</strain>
    </source>
</reference>
<accession>A0A016S6B0</accession>
<name>A0A016S6B0_9BILA</name>
<proteinExistence type="predicted"/>